<dbReference type="SUPFAM" id="SSF64288">
    <property type="entry name" value="Chorismate lyase-like"/>
    <property type="match status" value="1"/>
</dbReference>
<reference evidence="5 7" key="2">
    <citation type="submission" date="2014-10" db="EMBL/GenBank/DDBJ databases">
        <title>Paracoccus sanguinis sp. nov., isolated from clinical specimens of New York State patients.</title>
        <authorList>
            <person name="Mingle L.A."/>
            <person name="Cole J.A."/>
            <person name="Lapierre P."/>
            <person name="Musser K.A."/>
        </authorList>
    </citation>
    <scope>NUCLEOTIDE SEQUENCE [LARGE SCALE GENOMIC DNA]</scope>
    <source>
        <strain evidence="5 7">JCM 14014</strain>
    </source>
</reference>
<dbReference type="RefSeq" id="WP_074948128.1">
    <property type="nucleotide sequence ID" value="NZ_FOJO01000017.1"/>
</dbReference>
<protein>
    <submittedName>
        <fullName evidence="6">GntR family transcriptional regulator</fullName>
    </submittedName>
</protein>
<evidence type="ECO:0000256" key="2">
    <source>
        <dbReference type="ARBA" id="ARBA00023125"/>
    </source>
</evidence>
<evidence type="ECO:0000259" key="4">
    <source>
        <dbReference type="PROSITE" id="PS50949"/>
    </source>
</evidence>
<proteinExistence type="predicted"/>
<dbReference type="PANTHER" id="PTHR44846:SF1">
    <property type="entry name" value="MANNOSYL-D-GLYCERATE TRANSPORT_METABOLISM SYSTEM REPRESSOR MNGR-RELATED"/>
    <property type="match status" value="1"/>
</dbReference>
<dbReference type="GO" id="GO:0003700">
    <property type="term" value="F:DNA-binding transcription factor activity"/>
    <property type="evidence" value="ECO:0007669"/>
    <property type="project" value="InterPro"/>
</dbReference>
<dbReference type="PROSITE" id="PS50949">
    <property type="entry name" value="HTH_GNTR"/>
    <property type="match status" value="1"/>
</dbReference>
<dbReference type="Gene3D" id="1.10.10.10">
    <property type="entry name" value="Winged helix-like DNA-binding domain superfamily/Winged helix DNA-binding domain"/>
    <property type="match status" value="1"/>
</dbReference>
<keyword evidence="1" id="KW-0805">Transcription regulation</keyword>
<evidence type="ECO:0000256" key="1">
    <source>
        <dbReference type="ARBA" id="ARBA00023015"/>
    </source>
</evidence>
<evidence type="ECO:0000256" key="3">
    <source>
        <dbReference type="ARBA" id="ARBA00023163"/>
    </source>
</evidence>
<dbReference type="InterPro" id="IPR036388">
    <property type="entry name" value="WH-like_DNA-bd_sf"/>
</dbReference>
<dbReference type="GO" id="GO:0045892">
    <property type="term" value="P:negative regulation of DNA-templated transcription"/>
    <property type="evidence" value="ECO:0007669"/>
    <property type="project" value="TreeGrafter"/>
</dbReference>
<evidence type="ECO:0000313" key="8">
    <source>
        <dbReference type="Proteomes" id="UP000182312"/>
    </source>
</evidence>
<accession>A0A099F0A9</accession>
<feature type="domain" description="HTH gntR-type" evidence="4">
    <location>
        <begin position="13"/>
        <end position="81"/>
    </location>
</feature>
<organism evidence="5 7">
    <name type="scientific">Paracoccus halophilus</name>
    <dbReference type="NCBI Taxonomy" id="376733"/>
    <lineage>
        <taxon>Bacteria</taxon>
        <taxon>Pseudomonadati</taxon>
        <taxon>Pseudomonadota</taxon>
        <taxon>Alphaproteobacteria</taxon>
        <taxon>Rhodobacterales</taxon>
        <taxon>Paracoccaceae</taxon>
        <taxon>Paracoccus</taxon>
    </lineage>
</organism>
<evidence type="ECO:0000313" key="5">
    <source>
        <dbReference type="EMBL" id="KGJ03688.1"/>
    </source>
</evidence>
<dbReference type="InterPro" id="IPR050679">
    <property type="entry name" value="Bact_HTH_transcr_reg"/>
</dbReference>
<dbReference type="EMBL" id="FOJO01000017">
    <property type="protein sequence ID" value="SFA57207.1"/>
    <property type="molecule type" value="Genomic_DNA"/>
</dbReference>
<evidence type="ECO:0000313" key="6">
    <source>
        <dbReference type="EMBL" id="SFA57207.1"/>
    </source>
</evidence>
<dbReference type="CDD" id="cd07377">
    <property type="entry name" value="WHTH_GntR"/>
    <property type="match status" value="1"/>
</dbReference>
<dbReference type="Pfam" id="PF07702">
    <property type="entry name" value="UTRA"/>
    <property type="match status" value="1"/>
</dbReference>
<reference evidence="5 7" key="1">
    <citation type="submission" date="2014-09" db="EMBL/GenBank/DDBJ databases">
        <authorList>
            <person name="McGinnis J.M."/>
            <person name="Wolfgang W.J."/>
        </authorList>
    </citation>
    <scope>NUCLEOTIDE SEQUENCE [LARGE SCALE GENOMIC DNA]</scope>
    <source>
        <strain evidence="5 7">JCM 14014</strain>
    </source>
</reference>
<gene>
    <name evidence="5" type="ORF">IT41_12935</name>
    <name evidence="6" type="ORF">SAMN04487972_1178</name>
</gene>
<dbReference type="InterPro" id="IPR000524">
    <property type="entry name" value="Tscrpt_reg_HTH_GntR"/>
</dbReference>
<dbReference type="InterPro" id="IPR028978">
    <property type="entry name" value="Chorismate_lyase_/UTRA_dom_sf"/>
</dbReference>
<keyword evidence="3" id="KW-0804">Transcription</keyword>
<sequence>MNVKQPKEPRTQGPLYLQLATTLRREIANGVLKAGQKLPTIAAMAEAKGVSVITVRQAIEVLEAEDLLRRHQGKGTFVTEAPKVATSLTLRSDWGSLLEHLEGKRPTLIKMVDKVATPMLDPRLGRLEPEYRFMRRVHTYDDLPYALINIYLSQRIADLAPQAFEEGMVISQLSRMPEARIARMQQRISFTTADAETAELLNLPANAAIGDVLRVITDADGQAIYIGQTRYRGDFVHLEFDIQEPPK</sequence>
<dbReference type="AlphaFoldDB" id="A0A099F0A9"/>
<keyword evidence="7" id="KW-1185">Reference proteome</keyword>
<dbReference type="Pfam" id="PF00392">
    <property type="entry name" value="GntR"/>
    <property type="match status" value="1"/>
</dbReference>
<dbReference type="InterPro" id="IPR011663">
    <property type="entry name" value="UTRA"/>
</dbReference>
<dbReference type="GO" id="GO:0003677">
    <property type="term" value="F:DNA binding"/>
    <property type="evidence" value="ECO:0007669"/>
    <property type="project" value="UniProtKB-KW"/>
</dbReference>
<dbReference type="PANTHER" id="PTHR44846">
    <property type="entry name" value="MANNOSYL-D-GLYCERATE TRANSPORT/METABOLISM SYSTEM REPRESSOR MNGR-RELATED"/>
    <property type="match status" value="1"/>
</dbReference>
<dbReference type="Proteomes" id="UP000029846">
    <property type="component" value="Unassembled WGS sequence"/>
</dbReference>
<dbReference type="eggNOG" id="COG2188">
    <property type="taxonomic scope" value="Bacteria"/>
</dbReference>
<dbReference type="InterPro" id="IPR036390">
    <property type="entry name" value="WH_DNA-bd_sf"/>
</dbReference>
<keyword evidence="2" id="KW-0238">DNA-binding</keyword>
<dbReference type="SMART" id="SM00866">
    <property type="entry name" value="UTRA"/>
    <property type="match status" value="1"/>
</dbReference>
<name>A0A099F0A9_9RHOB</name>
<dbReference type="Gene3D" id="3.40.1410.10">
    <property type="entry name" value="Chorismate lyase-like"/>
    <property type="match status" value="1"/>
</dbReference>
<dbReference type="Proteomes" id="UP000182312">
    <property type="component" value="Unassembled WGS sequence"/>
</dbReference>
<dbReference type="STRING" id="376733.SAMN04487972_1178"/>
<dbReference type="SMART" id="SM00345">
    <property type="entry name" value="HTH_GNTR"/>
    <property type="match status" value="1"/>
</dbReference>
<evidence type="ECO:0000313" key="7">
    <source>
        <dbReference type="Proteomes" id="UP000029846"/>
    </source>
</evidence>
<reference evidence="6 8" key="3">
    <citation type="submission" date="2016-10" db="EMBL/GenBank/DDBJ databases">
        <authorList>
            <person name="de Groot N.N."/>
        </authorList>
    </citation>
    <scope>NUCLEOTIDE SEQUENCE [LARGE SCALE GENOMIC DNA]</scope>
    <source>
        <strain evidence="6 8">CGMCC 1.6117</strain>
    </source>
</reference>
<dbReference type="SUPFAM" id="SSF46785">
    <property type="entry name" value="Winged helix' DNA-binding domain"/>
    <property type="match status" value="1"/>
</dbReference>
<dbReference type="EMBL" id="JRKN01000018">
    <property type="protein sequence ID" value="KGJ03688.1"/>
    <property type="molecule type" value="Genomic_DNA"/>
</dbReference>